<evidence type="ECO:0000313" key="3">
    <source>
        <dbReference type="EnsemblProtists" id="PYU1_T000731"/>
    </source>
</evidence>
<feature type="compositionally biased region" description="Low complexity" evidence="1">
    <location>
        <begin position="38"/>
        <end position="53"/>
    </location>
</feature>
<feature type="compositionally biased region" description="Acidic residues" evidence="1">
    <location>
        <begin position="138"/>
        <end position="156"/>
    </location>
</feature>
<protein>
    <recommendedName>
        <fullName evidence="2">Hyaluronan/mRNA-binding protein domain-containing protein</fullName>
    </recommendedName>
</protein>
<feature type="domain" description="Hyaluronan/mRNA-binding protein" evidence="2">
    <location>
        <begin position="88"/>
        <end position="187"/>
    </location>
</feature>
<dbReference type="STRING" id="431595.K3W6Z0"/>
<evidence type="ECO:0000313" key="4">
    <source>
        <dbReference type="Proteomes" id="UP000019132"/>
    </source>
</evidence>
<feature type="compositionally biased region" description="Gly residues" evidence="1">
    <location>
        <begin position="265"/>
        <end position="277"/>
    </location>
</feature>
<dbReference type="EMBL" id="GL376620">
    <property type="status" value="NOT_ANNOTATED_CDS"/>
    <property type="molecule type" value="Genomic_DNA"/>
</dbReference>
<feature type="compositionally biased region" description="Basic and acidic residues" evidence="1">
    <location>
        <begin position="83"/>
        <end position="105"/>
    </location>
</feature>
<dbReference type="Gene3D" id="6.10.140.1040">
    <property type="match status" value="1"/>
</dbReference>
<reference evidence="4" key="2">
    <citation type="submission" date="2010-04" db="EMBL/GenBank/DDBJ databases">
        <authorList>
            <person name="Buell R."/>
            <person name="Hamilton J."/>
            <person name="Hostetler J."/>
        </authorList>
    </citation>
    <scope>NUCLEOTIDE SEQUENCE [LARGE SCALE GENOMIC DNA]</scope>
    <source>
        <strain evidence="4">DAOM:BR144</strain>
    </source>
</reference>
<dbReference type="InParanoid" id="K3W6Z0"/>
<dbReference type="PANTHER" id="PTHR12299:SF17">
    <property type="entry name" value="AT19571P-RELATED"/>
    <property type="match status" value="1"/>
</dbReference>
<sequence length="294" mass="31490">MAARNANIFAYLDSDDEDVPKVQKKQEQVPASTPVALNKPAAGNKKSGKKAAPVVEGDNKKERAPRSEGARGVRGGRGAAGRGGERGERRQFERRSGTGRGKETSKQGGGARNWGNNTDKNELTAEAEVQEGAKVASDEEAAPAAEEEVAVEEEEEEVQFTLDEYLAKKQAARSGELFADVEARQIETDFSGAVQLTKDGKTPDFIESAYEKVYTKKTSGRKKQFVTDVGFQAPKPERTPRFEDRGDRSDSRGGRGGRGDRGGRGGRGAGRVAGRGPRGPAVPNVTDLNAFPSL</sequence>
<dbReference type="Pfam" id="PF04774">
    <property type="entry name" value="HABP4_PAI-RBP1"/>
    <property type="match status" value="1"/>
</dbReference>
<dbReference type="eggNOG" id="KOG2945">
    <property type="taxonomic scope" value="Eukaryota"/>
</dbReference>
<dbReference type="PANTHER" id="PTHR12299">
    <property type="entry name" value="HYALURONIC ACID-BINDING PROTEIN 4"/>
    <property type="match status" value="1"/>
</dbReference>
<dbReference type="HOGENOM" id="CLU_087459_0_0_1"/>
<dbReference type="InterPro" id="IPR039764">
    <property type="entry name" value="HABP4/SERBP1-like"/>
</dbReference>
<feature type="compositionally biased region" description="Gly residues" evidence="1">
    <location>
        <begin position="72"/>
        <end position="82"/>
    </location>
</feature>
<feature type="compositionally biased region" description="Basic and acidic residues" evidence="1">
    <location>
        <begin position="235"/>
        <end position="263"/>
    </location>
</feature>
<proteinExistence type="predicted"/>
<feature type="region of interest" description="Disordered" evidence="1">
    <location>
        <begin position="217"/>
        <end position="294"/>
    </location>
</feature>
<dbReference type="VEuPathDB" id="FungiDB:PYU1_G000731"/>
<feature type="region of interest" description="Disordered" evidence="1">
    <location>
        <begin position="1"/>
        <end position="156"/>
    </location>
</feature>
<dbReference type="GO" id="GO:0003723">
    <property type="term" value="F:RNA binding"/>
    <property type="evidence" value="ECO:0007669"/>
    <property type="project" value="InterPro"/>
</dbReference>
<dbReference type="InterPro" id="IPR006861">
    <property type="entry name" value="HABP4_PAIRBP1-bd"/>
</dbReference>
<dbReference type="AlphaFoldDB" id="K3W6Z0"/>
<dbReference type="GO" id="GO:0005737">
    <property type="term" value="C:cytoplasm"/>
    <property type="evidence" value="ECO:0007669"/>
    <property type="project" value="TreeGrafter"/>
</dbReference>
<dbReference type="GO" id="GO:0005634">
    <property type="term" value="C:nucleus"/>
    <property type="evidence" value="ECO:0007669"/>
    <property type="project" value="TreeGrafter"/>
</dbReference>
<dbReference type="SMART" id="SM01233">
    <property type="entry name" value="HABP4_PAI-RBP1"/>
    <property type="match status" value="1"/>
</dbReference>
<keyword evidence="4" id="KW-1185">Reference proteome</keyword>
<dbReference type="OMA" id="KKWAGAK"/>
<reference evidence="4" key="1">
    <citation type="journal article" date="2010" name="Genome Biol.">
        <title>Genome sequence of the necrotrophic plant pathogen Pythium ultimum reveals original pathogenicity mechanisms and effector repertoire.</title>
        <authorList>
            <person name="Levesque C.A."/>
            <person name="Brouwer H."/>
            <person name="Cano L."/>
            <person name="Hamilton J.P."/>
            <person name="Holt C."/>
            <person name="Huitema E."/>
            <person name="Raffaele S."/>
            <person name="Robideau G.P."/>
            <person name="Thines M."/>
            <person name="Win J."/>
            <person name="Zerillo M.M."/>
            <person name="Beakes G.W."/>
            <person name="Boore J.L."/>
            <person name="Busam D."/>
            <person name="Dumas B."/>
            <person name="Ferriera S."/>
            <person name="Fuerstenberg S.I."/>
            <person name="Gachon C.M."/>
            <person name="Gaulin E."/>
            <person name="Govers F."/>
            <person name="Grenville-Briggs L."/>
            <person name="Horner N."/>
            <person name="Hostetler J."/>
            <person name="Jiang R.H."/>
            <person name="Johnson J."/>
            <person name="Krajaejun T."/>
            <person name="Lin H."/>
            <person name="Meijer H.J."/>
            <person name="Moore B."/>
            <person name="Morris P."/>
            <person name="Phuntmart V."/>
            <person name="Puiu D."/>
            <person name="Shetty J."/>
            <person name="Stajich J.E."/>
            <person name="Tripathy S."/>
            <person name="Wawra S."/>
            <person name="van West P."/>
            <person name="Whitty B.R."/>
            <person name="Coutinho P.M."/>
            <person name="Henrissat B."/>
            <person name="Martin F."/>
            <person name="Thomas P.D."/>
            <person name="Tyler B.M."/>
            <person name="De Vries R.P."/>
            <person name="Kamoun S."/>
            <person name="Yandell M."/>
            <person name="Tisserat N."/>
            <person name="Buell C.R."/>
        </authorList>
    </citation>
    <scope>NUCLEOTIDE SEQUENCE</scope>
    <source>
        <strain evidence="4">DAOM:BR144</strain>
    </source>
</reference>
<organism evidence="3 4">
    <name type="scientific">Globisporangium ultimum (strain ATCC 200006 / CBS 805.95 / DAOM BR144)</name>
    <name type="common">Pythium ultimum</name>
    <dbReference type="NCBI Taxonomy" id="431595"/>
    <lineage>
        <taxon>Eukaryota</taxon>
        <taxon>Sar</taxon>
        <taxon>Stramenopiles</taxon>
        <taxon>Oomycota</taxon>
        <taxon>Peronosporomycetes</taxon>
        <taxon>Pythiales</taxon>
        <taxon>Pythiaceae</taxon>
        <taxon>Globisporangium</taxon>
    </lineage>
</organism>
<dbReference type="Proteomes" id="UP000019132">
    <property type="component" value="Unassembled WGS sequence"/>
</dbReference>
<evidence type="ECO:0000259" key="2">
    <source>
        <dbReference type="SMART" id="SM01233"/>
    </source>
</evidence>
<accession>K3W6Z0</accession>
<reference evidence="3" key="3">
    <citation type="submission" date="2015-02" db="UniProtKB">
        <authorList>
            <consortium name="EnsemblProtists"/>
        </authorList>
    </citation>
    <scope>IDENTIFICATION</scope>
    <source>
        <strain evidence="3">DAOM BR144</strain>
    </source>
</reference>
<evidence type="ECO:0000256" key="1">
    <source>
        <dbReference type="SAM" id="MobiDB-lite"/>
    </source>
</evidence>
<name>K3W6Z0_GLOUD</name>
<feature type="compositionally biased region" description="Basic and acidic residues" evidence="1">
    <location>
        <begin position="57"/>
        <end position="71"/>
    </location>
</feature>
<dbReference type="EnsemblProtists" id="PYU1_T000731">
    <property type="protein sequence ID" value="PYU1_T000731"/>
    <property type="gene ID" value="PYU1_G000731"/>
</dbReference>